<dbReference type="Proteomes" id="UP001059844">
    <property type="component" value="Chromosome"/>
</dbReference>
<keyword evidence="2 5" id="KW-0378">Hydrolase</keyword>
<evidence type="ECO:0000256" key="3">
    <source>
        <dbReference type="PROSITE-ProRule" id="PRU10038"/>
    </source>
</evidence>
<dbReference type="InterPro" id="IPR033140">
    <property type="entry name" value="Lipase_GDXG_put_SER_AS"/>
</dbReference>
<feature type="active site" evidence="3">
    <location>
        <position position="155"/>
    </location>
</feature>
<evidence type="ECO:0000256" key="2">
    <source>
        <dbReference type="ARBA" id="ARBA00022801"/>
    </source>
</evidence>
<evidence type="ECO:0000259" key="4">
    <source>
        <dbReference type="Pfam" id="PF07859"/>
    </source>
</evidence>
<dbReference type="InterPro" id="IPR029058">
    <property type="entry name" value="AB_hydrolase_fold"/>
</dbReference>
<dbReference type="PANTHER" id="PTHR48081:SF8">
    <property type="entry name" value="ALPHA_BETA HYDROLASE FOLD-3 DOMAIN-CONTAINING PROTEIN-RELATED"/>
    <property type="match status" value="1"/>
</dbReference>
<proteinExistence type="inferred from homology"/>
<accession>A0ABY5IQL7</accession>
<dbReference type="Gene3D" id="3.40.50.1820">
    <property type="entry name" value="alpha/beta hydrolase"/>
    <property type="match status" value="1"/>
</dbReference>
<keyword evidence="6" id="KW-1185">Reference proteome</keyword>
<evidence type="ECO:0000313" key="5">
    <source>
        <dbReference type="EMBL" id="UUC45133.1"/>
    </source>
</evidence>
<dbReference type="Pfam" id="PF07859">
    <property type="entry name" value="Abhydrolase_3"/>
    <property type="match status" value="1"/>
</dbReference>
<dbReference type="GO" id="GO:0016787">
    <property type="term" value="F:hydrolase activity"/>
    <property type="evidence" value="ECO:0007669"/>
    <property type="project" value="UniProtKB-KW"/>
</dbReference>
<dbReference type="InterPro" id="IPR050300">
    <property type="entry name" value="GDXG_lipolytic_enzyme"/>
</dbReference>
<dbReference type="PANTHER" id="PTHR48081">
    <property type="entry name" value="AB HYDROLASE SUPERFAMILY PROTEIN C4A8.06C"/>
    <property type="match status" value="1"/>
</dbReference>
<comment type="similarity">
    <text evidence="1">Belongs to the 'GDXG' lipolytic enzyme family.</text>
</comment>
<dbReference type="InterPro" id="IPR013094">
    <property type="entry name" value="AB_hydrolase_3"/>
</dbReference>
<organism evidence="5 6">
    <name type="scientific">Flavobacterium cerinum</name>
    <dbReference type="NCBI Taxonomy" id="2502784"/>
    <lineage>
        <taxon>Bacteria</taxon>
        <taxon>Pseudomonadati</taxon>
        <taxon>Bacteroidota</taxon>
        <taxon>Flavobacteriia</taxon>
        <taxon>Flavobacteriales</taxon>
        <taxon>Flavobacteriaceae</taxon>
        <taxon>Flavobacterium</taxon>
    </lineage>
</organism>
<sequence length="306" mass="34555">MTLSEQVNNVLAYIQDIEVPANRTPWETGRAFYEKFIPLAGEKETVFQIEEQTVLKDNHPIRLRIYRPNATEKLPVIIYFHGGWFNAGSLETHDTPLRQLTNRLQAIIIAVEYRLAPEYPFPYGLNDCEFAVQWIIDNAVSLRINADKISIAGDSAGGALAATVTRKFRQNSIAQLLIYPVTDNSLKTASWNEFQNGPLLDLKGGIQAWDWYLPNRADQNNPDAIPLLANDFEGLPPTFIAVAEYDPLRDEAVQYAEKLKANGVQVTLSLYKGTTHGFFQMGGYIDDTEVLLQDMADFFKTYTNTK</sequence>
<feature type="domain" description="Alpha/beta hydrolase fold-3" evidence="4">
    <location>
        <begin position="77"/>
        <end position="279"/>
    </location>
</feature>
<dbReference type="PROSITE" id="PS01174">
    <property type="entry name" value="LIPASE_GDXG_SER"/>
    <property type="match status" value="1"/>
</dbReference>
<reference evidence="5" key="1">
    <citation type="submission" date="2022-07" db="EMBL/GenBank/DDBJ databases">
        <title>Isolation, identification, and degradation of a PFOSA degrading strain from sewage treatment plant.</title>
        <authorList>
            <person name="Zhang L."/>
            <person name="Huo Y."/>
        </authorList>
    </citation>
    <scope>NUCLEOTIDE SEQUENCE</scope>
    <source>
        <strain evidence="5">C1</strain>
    </source>
</reference>
<dbReference type="EMBL" id="CP101751">
    <property type="protein sequence ID" value="UUC45133.1"/>
    <property type="molecule type" value="Genomic_DNA"/>
</dbReference>
<evidence type="ECO:0000256" key="1">
    <source>
        <dbReference type="ARBA" id="ARBA00010515"/>
    </source>
</evidence>
<dbReference type="SUPFAM" id="SSF53474">
    <property type="entry name" value="alpha/beta-Hydrolases"/>
    <property type="match status" value="1"/>
</dbReference>
<evidence type="ECO:0000313" key="6">
    <source>
        <dbReference type="Proteomes" id="UP001059844"/>
    </source>
</evidence>
<dbReference type="RefSeq" id="WP_256550823.1">
    <property type="nucleotide sequence ID" value="NZ_CP101751.1"/>
</dbReference>
<gene>
    <name evidence="5" type="ORF">NOX80_16100</name>
</gene>
<protein>
    <submittedName>
        <fullName evidence="5">Alpha/beta hydrolase</fullName>
    </submittedName>
</protein>
<name>A0ABY5IQL7_9FLAO</name>